<protein>
    <submittedName>
        <fullName evidence="1">Nucleoside-diphosphate-sugar epimerase</fullName>
    </submittedName>
</protein>
<name>A0ABT9SG53_9FLAO</name>
<dbReference type="RefSeq" id="WP_306840508.1">
    <property type="nucleotide sequence ID" value="NZ_JAUSRL010000001.1"/>
</dbReference>
<dbReference type="InterPro" id="IPR036291">
    <property type="entry name" value="NAD(P)-bd_dom_sf"/>
</dbReference>
<accession>A0ABT9SG53</accession>
<evidence type="ECO:0000313" key="1">
    <source>
        <dbReference type="EMBL" id="MDP9958413.1"/>
    </source>
</evidence>
<reference evidence="1 2" key="1">
    <citation type="submission" date="2023-07" db="EMBL/GenBank/DDBJ databases">
        <title>Sorghum-associated microbial communities from plants grown in Nebraska, USA.</title>
        <authorList>
            <person name="Schachtman D."/>
        </authorList>
    </citation>
    <scope>NUCLEOTIDE SEQUENCE [LARGE SCALE GENOMIC DNA]</scope>
    <source>
        <strain evidence="1 2">CC351</strain>
    </source>
</reference>
<dbReference type="SUPFAM" id="SSF51735">
    <property type="entry name" value="NAD(P)-binding Rossmann-fold domains"/>
    <property type="match status" value="1"/>
</dbReference>
<dbReference type="Gene3D" id="3.40.50.720">
    <property type="entry name" value="NAD(P)-binding Rossmann-like Domain"/>
    <property type="match status" value="1"/>
</dbReference>
<comment type="caution">
    <text evidence="1">The sequence shown here is derived from an EMBL/GenBank/DDBJ whole genome shotgun (WGS) entry which is preliminary data.</text>
</comment>
<gene>
    <name evidence="1" type="ORF">J2T04_000280</name>
</gene>
<sequence length="221" mass="25807">MIIGNGLIANSLRNIDSEDNLFFASGVSNSLETKNSEFEREFSLLKNTLEKYDSKFIYFSTVSVNDQSKQDSLYILHKLKMENYIKDNSKNHLILRVGNIVGKGGNPNTLFNYLRTQIINDHKFNVHSHARRLLIDMDDIHRFLAEICPSLKNKTINYAFPYYYNLQEIIEAIEKKVNKKAIYDKVNEGDFYQVSFEDSVNRFFSDINPDDYIKSLVEKYI</sequence>
<evidence type="ECO:0000313" key="2">
    <source>
        <dbReference type="Proteomes" id="UP001235513"/>
    </source>
</evidence>
<proteinExistence type="predicted"/>
<dbReference type="Proteomes" id="UP001235513">
    <property type="component" value="Unassembled WGS sequence"/>
</dbReference>
<keyword evidence="2" id="KW-1185">Reference proteome</keyword>
<organism evidence="1 2">
    <name type="scientific">Chryseobacterium lathyri</name>
    <dbReference type="NCBI Taxonomy" id="395933"/>
    <lineage>
        <taxon>Bacteria</taxon>
        <taxon>Pseudomonadati</taxon>
        <taxon>Bacteroidota</taxon>
        <taxon>Flavobacteriia</taxon>
        <taxon>Flavobacteriales</taxon>
        <taxon>Weeksellaceae</taxon>
        <taxon>Chryseobacterium group</taxon>
        <taxon>Chryseobacterium</taxon>
    </lineage>
</organism>
<dbReference type="EMBL" id="JAUSRL010000001">
    <property type="protein sequence ID" value="MDP9958413.1"/>
    <property type="molecule type" value="Genomic_DNA"/>
</dbReference>